<dbReference type="AlphaFoldDB" id="A0AAJ5C0Z3"/>
<dbReference type="GO" id="GO:0032259">
    <property type="term" value="P:methylation"/>
    <property type="evidence" value="ECO:0007669"/>
    <property type="project" value="UniProtKB-KW"/>
</dbReference>
<dbReference type="EMBL" id="LT906468">
    <property type="protein sequence ID" value="SNV51784.1"/>
    <property type="molecule type" value="Genomic_DNA"/>
</dbReference>
<dbReference type="InterPro" id="IPR029063">
    <property type="entry name" value="SAM-dependent_MTases_sf"/>
</dbReference>
<dbReference type="RefSeq" id="WP_093097368.1">
    <property type="nucleotide sequence ID" value="NZ_FNGK01000001.1"/>
</dbReference>
<dbReference type="GO" id="GO:0061542">
    <property type="term" value="F:3-demethylubiquinol 3-O-methyltransferase activity"/>
    <property type="evidence" value="ECO:0007669"/>
    <property type="project" value="UniProtKB-EC"/>
</dbReference>
<dbReference type="SUPFAM" id="SSF53335">
    <property type="entry name" value="S-adenosyl-L-methionine-dependent methyltransferases"/>
    <property type="match status" value="1"/>
</dbReference>
<proteinExistence type="predicted"/>
<sequence length="267" mass="30344">MNEQHNYKEINKNLWNQKTAAHVDSDFYDNDGFLKGKSSLNPIEIELLGDVNGKKILHLQCHFGQDSLSLARLGAKVTGLDLSDRAIEQAQKINDQLGLDAQFICSDVYDAPASLNGLFDIVYTSYGTIGWLPDLNRWAEVISRCLKPDGELVFVEFHPVVWMFDYDFSKFQYSYFNDGAIIEVQEGTYADRNADIVAEEVSWNHSLSEVFQGLLNNGLQIESFAEYDYSPYNCFKNTVEIEAGKYQIKGLEKTIPMLYSITARKKS</sequence>
<dbReference type="EC" id="2.1.1.64" evidence="2"/>
<dbReference type="KEGG" id="smiz:4412673_02521"/>
<evidence type="ECO:0000313" key="3">
    <source>
        <dbReference type="Proteomes" id="UP000215355"/>
    </source>
</evidence>
<keyword evidence="2" id="KW-0808">Transferase</keyword>
<dbReference type="Proteomes" id="UP000215355">
    <property type="component" value="Chromosome 1"/>
</dbReference>
<dbReference type="PANTHER" id="PTHR43464:SF82">
    <property type="entry name" value="METHYLTRANSFERASE DOMAIN-CONTAINING PROTEIN"/>
    <property type="match status" value="1"/>
</dbReference>
<evidence type="ECO:0000259" key="1">
    <source>
        <dbReference type="Pfam" id="PF13649"/>
    </source>
</evidence>
<keyword evidence="2" id="KW-0489">Methyltransferase</keyword>
<dbReference type="Pfam" id="PF13649">
    <property type="entry name" value="Methyltransf_25"/>
    <property type="match status" value="1"/>
</dbReference>
<dbReference type="Gene3D" id="3.40.50.150">
    <property type="entry name" value="Vaccinia Virus protein VP39"/>
    <property type="match status" value="1"/>
</dbReference>
<protein>
    <submittedName>
        <fullName evidence="2">3-demethylubiquinone-9 3-methyltransferase</fullName>
        <ecNumber evidence="2">2.1.1.64</ecNumber>
    </submittedName>
</protein>
<dbReference type="PANTHER" id="PTHR43464">
    <property type="entry name" value="METHYLTRANSFERASE"/>
    <property type="match status" value="1"/>
</dbReference>
<name>A0AAJ5C0Z3_9SPHI</name>
<evidence type="ECO:0000313" key="2">
    <source>
        <dbReference type="EMBL" id="SNV51784.1"/>
    </source>
</evidence>
<reference evidence="2 3" key="1">
    <citation type="submission" date="2017-06" db="EMBL/GenBank/DDBJ databases">
        <authorList>
            <consortium name="Pathogen Informatics"/>
        </authorList>
    </citation>
    <scope>NUCLEOTIDE SEQUENCE [LARGE SCALE GENOMIC DNA]</scope>
    <source>
        <strain evidence="2 3">NCTC12149</strain>
    </source>
</reference>
<dbReference type="InterPro" id="IPR041698">
    <property type="entry name" value="Methyltransf_25"/>
</dbReference>
<organism evidence="2 3">
    <name type="scientific">Sphingobacterium mizutaii</name>
    <dbReference type="NCBI Taxonomy" id="1010"/>
    <lineage>
        <taxon>Bacteria</taxon>
        <taxon>Pseudomonadati</taxon>
        <taxon>Bacteroidota</taxon>
        <taxon>Sphingobacteriia</taxon>
        <taxon>Sphingobacteriales</taxon>
        <taxon>Sphingobacteriaceae</taxon>
        <taxon>Sphingobacterium</taxon>
    </lineage>
</organism>
<gene>
    <name evidence="2" type="primary">ubiG</name>
    <name evidence="2" type="ORF">SAMEA4412673_02521</name>
</gene>
<dbReference type="CDD" id="cd02440">
    <property type="entry name" value="AdoMet_MTases"/>
    <property type="match status" value="1"/>
</dbReference>
<accession>A0AAJ5C0Z3</accession>
<feature type="domain" description="Methyltransferase" evidence="1">
    <location>
        <begin position="56"/>
        <end position="150"/>
    </location>
</feature>